<dbReference type="GO" id="GO:0055085">
    <property type="term" value="P:transmembrane transport"/>
    <property type="evidence" value="ECO:0007669"/>
    <property type="project" value="InterPro"/>
</dbReference>
<dbReference type="AlphaFoldDB" id="A0A5D4GQC7"/>
<evidence type="ECO:0000256" key="1">
    <source>
        <dbReference type="ARBA" id="ARBA00009023"/>
    </source>
</evidence>
<evidence type="ECO:0000313" key="6">
    <source>
        <dbReference type="Proteomes" id="UP000323258"/>
    </source>
</evidence>
<keyword evidence="6" id="KW-1185">Reference proteome</keyword>
<dbReference type="OrthoDB" id="9799287at2"/>
<keyword evidence="2" id="KW-0813">Transport</keyword>
<reference evidence="5 6" key="1">
    <citation type="submission" date="2019-08" db="EMBL/GenBank/DDBJ databases">
        <authorList>
            <person name="Seo Y.L."/>
        </authorList>
    </citation>
    <scope>NUCLEOTIDE SEQUENCE [LARGE SCALE GENOMIC DNA]</scope>
    <source>
        <strain evidence="5 6">MaA-C15</strain>
    </source>
</reference>
<evidence type="ECO:0000256" key="2">
    <source>
        <dbReference type="ARBA" id="ARBA00022448"/>
    </source>
</evidence>
<dbReference type="PROSITE" id="PS51257">
    <property type="entry name" value="PROKAR_LIPOPROTEIN"/>
    <property type="match status" value="1"/>
</dbReference>
<dbReference type="RefSeq" id="WP_148915747.1">
    <property type="nucleotide sequence ID" value="NZ_VSZS01000065.1"/>
</dbReference>
<comment type="similarity">
    <text evidence="1">Belongs to the bacterial solute-binding protein 7 family.</text>
</comment>
<dbReference type="NCBIfam" id="NF037995">
    <property type="entry name" value="TRAP_S1"/>
    <property type="match status" value="1"/>
</dbReference>
<comment type="caution">
    <text evidence="5">The sequence shown here is derived from an EMBL/GenBank/DDBJ whole genome shotgun (WGS) entry which is preliminary data.</text>
</comment>
<keyword evidence="3 4" id="KW-0732">Signal</keyword>
<feature type="chain" id="PRO_5022684531" evidence="4">
    <location>
        <begin position="27"/>
        <end position="359"/>
    </location>
</feature>
<sequence>MSMRRLLKSSSAVVVCLAALSCGAHAQEIEELSFAVIAAPSNVNAWKQVQKPFYEQVLPEASGGKITVEATPHNEAGIDMVEATRMATQGVVNVVNGAFNQIAADDPRFAGIDLPGIGVTVEEARAAVEAYRDVVAKRLEEVENLKLLATGPNTMQVILCRGEITDLDYFKGKKVRVWAKAMSDYMEELGSVTVTIPWEEALPALQNGVADCGITSPSNANNARWWEVLDSQMVIPLGGWAINFTAANLDWWNGLPVETQAFLEEQFGVLEEMAWKQGGLDLQDGLDCNAGADSCQFGIKAEAGREMTTITPSDADMARHAEIMRESVLANWASDCGTECVVEWNQTVGKVVGLTAPEN</sequence>
<gene>
    <name evidence="5" type="ORF">FY036_16005</name>
</gene>
<feature type="signal peptide" evidence="4">
    <location>
        <begin position="1"/>
        <end position="26"/>
    </location>
</feature>
<dbReference type="Pfam" id="PF03480">
    <property type="entry name" value="DctP"/>
    <property type="match status" value="1"/>
</dbReference>
<dbReference type="CDD" id="cd13602">
    <property type="entry name" value="PBP2_TRAP_BpDctp6_7"/>
    <property type="match status" value="1"/>
</dbReference>
<dbReference type="Proteomes" id="UP000323258">
    <property type="component" value="Unassembled WGS sequence"/>
</dbReference>
<organism evidence="5 6">
    <name type="scientific">Neoaquamicrobium microcysteis</name>
    <dbReference type="NCBI Taxonomy" id="2682781"/>
    <lineage>
        <taxon>Bacteria</taxon>
        <taxon>Pseudomonadati</taxon>
        <taxon>Pseudomonadota</taxon>
        <taxon>Alphaproteobacteria</taxon>
        <taxon>Hyphomicrobiales</taxon>
        <taxon>Phyllobacteriaceae</taxon>
        <taxon>Neoaquamicrobium</taxon>
    </lineage>
</organism>
<dbReference type="InterPro" id="IPR038404">
    <property type="entry name" value="TRAP_DctP_sf"/>
</dbReference>
<dbReference type="PANTHER" id="PTHR33376">
    <property type="match status" value="1"/>
</dbReference>
<reference evidence="5 6" key="2">
    <citation type="submission" date="2019-09" db="EMBL/GenBank/DDBJ databases">
        <title>Mesorhizobium sp. MaA-C15 isolated from Microcystis aeruginosa.</title>
        <authorList>
            <person name="Jeong S.E."/>
            <person name="Jin H.M."/>
            <person name="Jeon C.O."/>
        </authorList>
    </citation>
    <scope>NUCLEOTIDE SEQUENCE [LARGE SCALE GENOMIC DNA]</scope>
    <source>
        <strain evidence="5 6">MaA-C15</strain>
    </source>
</reference>
<protein>
    <submittedName>
        <fullName evidence="5">TRAP transporter substrate-binding protein</fullName>
    </submittedName>
</protein>
<evidence type="ECO:0000313" key="5">
    <source>
        <dbReference type="EMBL" id="TYR30946.1"/>
    </source>
</evidence>
<dbReference type="Gene3D" id="3.40.190.170">
    <property type="entry name" value="Bacterial extracellular solute-binding protein, family 7"/>
    <property type="match status" value="1"/>
</dbReference>
<name>A0A5D4GQC7_9HYPH</name>
<accession>A0A5D4GQC7</accession>
<evidence type="ECO:0000256" key="4">
    <source>
        <dbReference type="SAM" id="SignalP"/>
    </source>
</evidence>
<dbReference type="InterPro" id="IPR018389">
    <property type="entry name" value="DctP_fam"/>
</dbReference>
<dbReference type="PANTHER" id="PTHR33376:SF7">
    <property type="entry name" value="C4-DICARBOXYLATE-BINDING PROTEIN DCTB"/>
    <property type="match status" value="1"/>
</dbReference>
<evidence type="ECO:0000256" key="3">
    <source>
        <dbReference type="ARBA" id="ARBA00022729"/>
    </source>
</evidence>
<proteinExistence type="inferred from homology"/>
<dbReference type="EMBL" id="VSZS01000065">
    <property type="protein sequence ID" value="TYR30946.1"/>
    <property type="molecule type" value="Genomic_DNA"/>
</dbReference>